<evidence type="ECO:0000256" key="2">
    <source>
        <dbReference type="SAM" id="SignalP"/>
    </source>
</evidence>
<evidence type="ECO:0000313" key="4">
    <source>
        <dbReference type="Proteomes" id="UP000241818"/>
    </source>
</evidence>
<dbReference type="AlphaFoldDB" id="A0A2T3BBA2"/>
<dbReference type="RefSeq" id="XP_024724212.1">
    <property type="nucleotide sequence ID" value="XM_024864302.1"/>
</dbReference>
<organism evidence="3 4">
    <name type="scientific">Amorphotheca resinae ATCC 22711</name>
    <dbReference type="NCBI Taxonomy" id="857342"/>
    <lineage>
        <taxon>Eukaryota</taxon>
        <taxon>Fungi</taxon>
        <taxon>Dikarya</taxon>
        <taxon>Ascomycota</taxon>
        <taxon>Pezizomycotina</taxon>
        <taxon>Leotiomycetes</taxon>
        <taxon>Helotiales</taxon>
        <taxon>Amorphothecaceae</taxon>
        <taxon>Amorphotheca</taxon>
    </lineage>
</organism>
<sequence>MMYKLAFTALALLSSAVSAQSTTTTTLLLVGFDQQSIMGSVIASDATATTYSLSCGSKDSDDCGVPPSFTFTQGPSTMHYAFSYPGDSGEPAGSLDVACAITSKSGTCSSTVLGGLDSLSPATVMSTSFTDGGVGLGAQVVTIVADAGAAASSTRTVASTSASTTAASEASSSATRSGSSAPEKTVSSTTGSSASASSTSSVSTAGAAMVTGKAQWVVGGAAAALALAAM</sequence>
<feature type="region of interest" description="Disordered" evidence="1">
    <location>
        <begin position="158"/>
        <end position="199"/>
    </location>
</feature>
<keyword evidence="4" id="KW-1185">Reference proteome</keyword>
<keyword evidence="2" id="KW-0732">Signal</keyword>
<evidence type="ECO:0008006" key="5">
    <source>
        <dbReference type="Google" id="ProtNLM"/>
    </source>
</evidence>
<gene>
    <name evidence="3" type="ORF">M430DRAFT_204466</name>
</gene>
<protein>
    <recommendedName>
        <fullName evidence="5">GPI anchored protein</fullName>
    </recommendedName>
</protein>
<proteinExistence type="predicted"/>
<dbReference type="Proteomes" id="UP000241818">
    <property type="component" value="Unassembled WGS sequence"/>
</dbReference>
<dbReference type="PANTHER" id="PTHR40640">
    <property type="entry name" value="ANCHORED GLYCOPROTEIN, PUTATIVE (AFU_ORTHOLOGUE AFUA_8G04860)-RELATED"/>
    <property type="match status" value="1"/>
</dbReference>
<evidence type="ECO:0000256" key="1">
    <source>
        <dbReference type="SAM" id="MobiDB-lite"/>
    </source>
</evidence>
<dbReference type="PANTHER" id="PTHR40640:SF1">
    <property type="entry name" value="ANCHORED GLYCOPROTEIN, PUTATIVE (AFU_ORTHOLOGUE AFUA_8G04860)-RELATED"/>
    <property type="match status" value="1"/>
</dbReference>
<reference evidence="3 4" key="1">
    <citation type="journal article" date="2018" name="New Phytol.">
        <title>Comparative genomics and transcriptomics depict ericoid mycorrhizal fungi as versatile saprotrophs and plant mutualists.</title>
        <authorList>
            <person name="Martino E."/>
            <person name="Morin E."/>
            <person name="Grelet G.A."/>
            <person name="Kuo A."/>
            <person name="Kohler A."/>
            <person name="Daghino S."/>
            <person name="Barry K.W."/>
            <person name="Cichocki N."/>
            <person name="Clum A."/>
            <person name="Dockter R.B."/>
            <person name="Hainaut M."/>
            <person name="Kuo R.C."/>
            <person name="LaButti K."/>
            <person name="Lindahl B.D."/>
            <person name="Lindquist E.A."/>
            <person name="Lipzen A."/>
            <person name="Khouja H.R."/>
            <person name="Magnuson J."/>
            <person name="Murat C."/>
            <person name="Ohm R.A."/>
            <person name="Singer S.W."/>
            <person name="Spatafora J.W."/>
            <person name="Wang M."/>
            <person name="Veneault-Fourrey C."/>
            <person name="Henrissat B."/>
            <person name="Grigoriev I.V."/>
            <person name="Martin F.M."/>
            <person name="Perotto S."/>
        </authorList>
    </citation>
    <scope>NUCLEOTIDE SEQUENCE [LARGE SCALE GENOMIC DNA]</scope>
    <source>
        <strain evidence="3 4">ATCC 22711</strain>
    </source>
</reference>
<dbReference type="EMBL" id="KZ679007">
    <property type="protein sequence ID" value="PSS25613.1"/>
    <property type="molecule type" value="Genomic_DNA"/>
</dbReference>
<name>A0A2T3BBA2_AMORE</name>
<accession>A0A2T3BBA2</accession>
<feature type="signal peptide" evidence="2">
    <location>
        <begin position="1"/>
        <end position="19"/>
    </location>
</feature>
<feature type="chain" id="PRO_5015616237" description="GPI anchored protein" evidence="2">
    <location>
        <begin position="20"/>
        <end position="230"/>
    </location>
</feature>
<dbReference type="GeneID" id="36572383"/>
<dbReference type="STRING" id="857342.A0A2T3BBA2"/>
<dbReference type="InParanoid" id="A0A2T3BBA2"/>
<evidence type="ECO:0000313" key="3">
    <source>
        <dbReference type="EMBL" id="PSS25613.1"/>
    </source>
</evidence>
<dbReference type="OrthoDB" id="4991875at2759"/>